<comment type="caution">
    <text evidence="4">Lacks conserved residue(s) required for the propagation of feature annotation.</text>
</comment>
<dbReference type="InterPro" id="IPR050301">
    <property type="entry name" value="NTE"/>
</dbReference>
<keyword evidence="2 4" id="KW-0442">Lipid degradation</keyword>
<dbReference type="Proteomes" id="UP000199302">
    <property type="component" value="Unassembled WGS sequence"/>
</dbReference>
<dbReference type="Pfam" id="PF01734">
    <property type="entry name" value="Patatin"/>
    <property type="match status" value="1"/>
</dbReference>
<dbReference type="SUPFAM" id="SSF52151">
    <property type="entry name" value="FabD/lysophospholipase-like"/>
    <property type="match status" value="1"/>
</dbReference>
<keyword evidence="1 4" id="KW-0378">Hydrolase</keyword>
<dbReference type="STRING" id="871652.SAMN04515673_103175"/>
<reference evidence="6 7" key="1">
    <citation type="submission" date="2016-10" db="EMBL/GenBank/DDBJ databases">
        <authorList>
            <person name="de Groot N.N."/>
        </authorList>
    </citation>
    <scope>NUCLEOTIDE SEQUENCE [LARGE SCALE GENOMIC DNA]</scope>
    <source>
        <strain evidence="7">KMM 9023,NRIC 0796,JCM 17311,KCTC 23692</strain>
    </source>
</reference>
<keyword evidence="7" id="KW-1185">Reference proteome</keyword>
<gene>
    <name evidence="6" type="ORF">SAMN04515673_103175</name>
</gene>
<feature type="domain" description="PNPLA" evidence="5">
    <location>
        <begin position="6"/>
        <end position="233"/>
    </location>
</feature>
<dbReference type="RefSeq" id="WP_092078014.1">
    <property type="nucleotide sequence ID" value="NZ_FOYI01000003.1"/>
</dbReference>
<evidence type="ECO:0000256" key="3">
    <source>
        <dbReference type="ARBA" id="ARBA00023098"/>
    </source>
</evidence>
<accession>A0A1I6DG27</accession>
<name>A0A1I6DG27_9RHOB</name>
<dbReference type="PANTHER" id="PTHR14226:SF78">
    <property type="entry name" value="SLR0060 PROTEIN"/>
    <property type="match status" value="1"/>
</dbReference>
<feature type="active site" description="Nucleophile" evidence="4">
    <location>
        <position position="40"/>
    </location>
</feature>
<organism evidence="6 7">
    <name type="scientific">Poseidonocella sedimentorum</name>
    <dbReference type="NCBI Taxonomy" id="871652"/>
    <lineage>
        <taxon>Bacteria</taxon>
        <taxon>Pseudomonadati</taxon>
        <taxon>Pseudomonadota</taxon>
        <taxon>Alphaproteobacteria</taxon>
        <taxon>Rhodobacterales</taxon>
        <taxon>Roseobacteraceae</taxon>
        <taxon>Poseidonocella</taxon>
    </lineage>
</organism>
<evidence type="ECO:0000256" key="1">
    <source>
        <dbReference type="ARBA" id="ARBA00022801"/>
    </source>
</evidence>
<dbReference type="EMBL" id="FOYI01000003">
    <property type="protein sequence ID" value="SFR04440.1"/>
    <property type="molecule type" value="Genomic_DNA"/>
</dbReference>
<feature type="short sequence motif" description="GXGXXG" evidence="4">
    <location>
        <begin position="10"/>
        <end position="15"/>
    </location>
</feature>
<dbReference type="AlphaFoldDB" id="A0A1I6DG27"/>
<proteinExistence type="predicted"/>
<dbReference type="Gene3D" id="3.40.1090.10">
    <property type="entry name" value="Cytosolic phospholipase A2 catalytic domain"/>
    <property type="match status" value="2"/>
</dbReference>
<feature type="active site" description="Proton acceptor" evidence="4">
    <location>
        <position position="220"/>
    </location>
</feature>
<sequence>MVEINLGLQGGGAHGAFTWGVLDRLLSEPDLHIAAISGTSAGALNAAALKSGYLQGGAEGARENLAWFWHEVASLDNFALPDWLQPFMPPISVLSKNIEYSPAFAAADAASRMFSPYAWGPFYTHPLHRIVEQFNFGRVCADEGPELFISATNVRSGRGRVFKGEEITAASLLASACLPTLYQAVEIEDPATGMMEAYWDGGYIGNPTLYPLYSGDLPRDIVIVNINPIVRDRIPNTPQEIQNRINEISFNSALLQDLRTIHYAQSLKDREDIPDAAMKDLHVHMIADDKLMNQLSVATKMVPNPLIMEDLKAAGQRAASTFLAQNKSKIGVESTIDLGAMFG</sequence>
<evidence type="ECO:0000256" key="2">
    <source>
        <dbReference type="ARBA" id="ARBA00022963"/>
    </source>
</evidence>
<evidence type="ECO:0000256" key="4">
    <source>
        <dbReference type="PROSITE-ProRule" id="PRU01161"/>
    </source>
</evidence>
<dbReference type="GO" id="GO:0016787">
    <property type="term" value="F:hydrolase activity"/>
    <property type="evidence" value="ECO:0007669"/>
    <property type="project" value="UniProtKB-UniRule"/>
</dbReference>
<dbReference type="PROSITE" id="PS51635">
    <property type="entry name" value="PNPLA"/>
    <property type="match status" value="1"/>
</dbReference>
<dbReference type="InterPro" id="IPR016035">
    <property type="entry name" value="Acyl_Trfase/lysoPLipase"/>
</dbReference>
<dbReference type="OrthoDB" id="9807112at2"/>
<dbReference type="GO" id="GO:0016042">
    <property type="term" value="P:lipid catabolic process"/>
    <property type="evidence" value="ECO:0007669"/>
    <property type="project" value="UniProtKB-UniRule"/>
</dbReference>
<evidence type="ECO:0000313" key="7">
    <source>
        <dbReference type="Proteomes" id="UP000199302"/>
    </source>
</evidence>
<keyword evidence="3 4" id="KW-0443">Lipid metabolism</keyword>
<protein>
    <submittedName>
        <fullName evidence="6">NTE family protein</fullName>
    </submittedName>
</protein>
<dbReference type="InterPro" id="IPR002641">
    <property type="entry name" value="PNPLA_dom"/>
</dbReference>
<evidence type="ECO:0000259" key="5">
    <source>
        <dbReference type="PROSITE" id="PS51635"/>
    </source>
</evidence>
<evidence type="ECO:0000313" key="6">
    <source>
        <dbReference type="EMBL" id="SFR04440.1"/>
    </source>
</evidence>
<feature type="short sequence motif" description="GXSXG" evidence="4">
    <location>
        <begin position="38"/>
        <end position="42"/>
    </location>
</feature>
<dbReference type="PANTHER" id="PTHR14226">
    <property type="entry name" value="NEUROPATHY TARGET ESTERASE/SWISS CHEESE D.MELANOGASTER"/>
    <property type="match status" value="1"/>
</dbReference>